<gene>
    <name evidence="2" type="ORF">AUJ35_02530</name>
</gene>
<feature type="transmembrane region" description="Helical" evidence="1">
    <location>
        <begin position="115"/>
        <end position="138"/>
    </location>
</feature>
<feature type="transmembrane region" description="Helical" evidence="1">
    <location>
        <begin position="61"/>
        <end position="81"/>
    </location>
</feature>
<keyword evidence="1" id="KW-0472">Membrane</keyword>
<reference evidence="2 3" key="1">
    <citation type="journal article" date="2016" name="Environ. Microbiol.">
        <title>Genomic resolution of a cold subsurface aquifer community provides metabolic insights for novel microbes adapted to high CO concentrations.</title>
        <authorList>
            <person name="Probst A.J."/>
            <person name="Castelle C.J."/>
            <person name="Singh A."/>
            <person name="Brown C.T."/>
            <person name="Anantharaman K."/>
            <person name="Sharon I."/>
            <person name="Hug L.A."/>
            <person name="Burstein D."/>
            <person name="Emerson J.B."/>
            <person name="Thomas B.C."/>
            <person name="Banfield J.F."/>
        </authorList>
    </citation>
    <scope>NUCLEOTIDE SEQUENCE [LARGE SCALE GENOMIC DNA]</scope>
    <source>
        <strain evidence="2">CG1_02_41_21</strain>
    </source>
</reference>
<feature type="transmembrane region" description="Helical" evidence="1">
    <location>
        <begin position="12"/>
        <end position="30"/>
    </location>
</feature>
<sequence length="176" mass="19323">MNYLREAVLERVSLRELALIIALAGLASFLPFFIHIQWLVGPIVNAILIIVLFLSGLRSAIVVSAVPSLMALAGGLLPVFLAPAIPFIIASNIIFVSIIYYQYYNSNQTDAYWRVSFLGAFVKFTFLFLSAQFLSFFIANPKAATVLGVMLGWSQLFSALAGAIIAFGVLKMIKRI</sequence>
<feature type="transmembrane region" description="Helical" evidence="1">
    <location>
        <begin position="87"/>
        <end position="103"/>
    </location>
</feature>
<dbReference type="Proteomes" id="UP000182860">
    <property type="component" value="Unassembled WGS sequence"/>
</dbReference>
<evidence type="ECO:0008006" key="4">
    <source>
        <dbReference type="Google" id="ProtNLM"/>
    </source>
</evidence>
<dbReference type="AlphaFoldDB" id="A0A1J4T9N5"/>
<feature type="transmembrane region" description="Helical" evidence="1">
    <location>
        <begin position="36"/>
        <end position="54"/>
    </location>
</feature>
<evidence type="ECO:0000313" key="3">
    <source>
        <dbReference type="Proteomes" id="UP000182860"/>
    </source>
</evidence>
<protein>
    <recommendedName>
        <fullName evidence="4">Iron hydrogenase</fullName>
    </recommendedName>
</protein>
<name>A0A1J4T9N5_9BACT</name>
<evidence type="ECO:0000256" key="1">
    <source>
        <dbReference type="SAM" id="Phobius"/>
    </source>
</evidence>
<dbReference type="EMBL" id="MNUV01000047">
    <property type="protein sequence ID" value="OIO07206.1"/>
    <property type="molecule type" value="Genomic_DNA"/>
</dbReference>
<feature type="transmembrane region" description="Helical" evidence="1">
    <location>
        <begin position="150"/>
        <end position="170"/>
    </location>
</feature>
<accession>A0A1J4T9N5</accession>
<keyword evidence="1" id="KW-1133">Transmembrane helix</keyword>
<comment type="caution">
    <text evidence="2">The sequence shown here is derived from an EMBL/GenBank/DDBJ whole genome shotgun (WGS) entry which is preliminary data.</text>
</comment>
<organism evidence="2 3">
    <name type="scientific">Candidatus Falkowbacteria bacterium CG1_02_41_21</name>
    <dbReference type="NCBI Taxonomy" id="1805147"/>
    <lineage>
        <taxon>Bacteria</taxon>
        <taxon>Candidatus Falkowiibacteriota</taxon>
    </lineage>
</organism>
<evidence type="ECO:0000313" key="2">
    <source>
        <dbReference type="EMBL" id="OIO07206.1"/>
    </source>
</evidence>
<proteinExistence type="predicted"/>
<keyword evidence="1" id="KW-0812">Transmembrane</keyword>